<gene>
    <name evidence="7" type="primary">fliY_2</name>
    <name evidence="7" type="ORF">AW09_001119</name>
</gene>
<proteinExistence type="inferred from homology"/>
<dbReference type="PANTHER" id="PTHR35936">
    <property type="entry name" value="MEMBRANE-BOUND LYTIC MUREIN TRANSGLYCOSYLASE F"/>
    <property type="match status" value="1"/>
</dbReference>
<organism evidence="7 8">
    <name type="scientific">Candidatus Accumulibacter phosphatis</name>
    <dbReference type="NCBI Taxonomy" id="327160"/>
    <lineage>
        <taxon>Bacteria</taxon>
        <taxon>Pseudomonadati</taxon>
        <taxon>Pseudomonadota</taxon>
        <taxon>Betaproteobacteria</taxon>
        <taxon>Candidatus Accumulibacter</taxon>
    </lineage>
</organism>
<dbReference type="InterPro" id="IPR018313">
    <property type="entry name" value="SBP_3_CS"/>
</dbReference>
<dbReference type="Pfam" id="PF00497">
    <property type="entry name" value="SBP_bac_3"/>
    <property type="match status" value="1"/>
</dbReference>
<dbReference type="InterPro" id="IPR001638">
    <property type="entry name" value="Solute-binding_3/MltF_N"/>
</dbReference>
<dbReference type="PANTHER" id="PTHR35936:SF19">
    <property type="entry name" value="AMINO-ACID-BINDING PROTEIN YXEM-RELATED"/>
    <property type="match status" value="1"/>
</dbReference>
<name>A0A080LZZ0_9PROT</name>
<reference evidence="7 8" key="1">
    <citation type="submission" date="2014-02" db="EMBL/GenBank/DDBJ databases">
        <title>Expanding our view of genomic diversity in Candidatus Accumulibacter clades.</title>
        <authorList>
            <person name="Skennerton C.T."/>
            <person name="Barr J.J."/>
            <person name="Slater F.R."/>
            <person name="Bond P.L."/>
            <person name="Tyson G.W."/>
        </authorList>
    </citation>
    <scope>NUCLEOTIDE SEQUENCE [LARGE SCALE GENOMIC DNA]</scope>
    <source>
        <strain evidence="8">BA-91</strain>
    </source>
</reference>
<sequence length="257" mass="28066">MRFLARLLSVVIPLSLMLGGPSQAREWEVIKSSGTILAATEGGFQPFNYYDGPKLTGFEVDLAEAIAKKLGLKLEWKVVAFDAQLAALKQDRFDFAIASHGYTEERAKSVDFANPHYCTGGQIAAAKDGPLTVASLNGKTVGVQLATTYADAARKIKGLKNVKTYKGDPEAFSALRAKKVDAWISDKFTVKATLDKNPDAGITAGEMVFVERVSMILRKNNKELADKLNQALAEVMKDGTYKALSEKYFKEDISCRS</sequence>
<feature type="domain" description="Solute-binding protein family 3/N-terminal" evidence="6">
    <location>
        <begin position="35"/>
        <end position="252"/>
    </location>
</feature>
<dbReference type="SMART" id="SM00062">
    <property type="entry name" value="PBPb"/>
    <property type="match status" value="1"/>
</dbReference>
<evidence type="ECO:0000259" key="6">
    <source>
        <dbReference type="SMART" id="SM00062"/>
    </source>
</evidence>
<evidence type="ECO:0000313" key="7">
    <source>
        <dbReference type="EMBL" id="KFB73625.1"/>
    </source>
</evidence>
<evidence type="ECO:0000256" key="5">
    <source>
        <dbReference type="SAM" id="SignalP"/>
    </source>
</evidence>
<dbReference type="PROSITE" id="PS01039">
    <property type="entry name" value="SBP_BACTERIAL_3"/>
    <property type="match status" value="1"/>
</dbReference>
<dbReference type="Proteomes" id="UP000020077">
    <property type="component" value="Unassembled WGS sequence"/>
</dbReference>
<comment type="caution">
    <text evidence="7">The sequence shown here is derived from an EMBL/GenBank/DDBJ whole genome shotgun (WGS) entry which is preliminary data.</text>
</comment>
<evidence type="ECO:0000256" key="4">
    <source>
        <dbReference type="RuleBase" id="RU003744"/>
    </source>
</evidence>
<keyword evidence="3 5" id="KW-0732">Signal</keyword>
<evidence type="ECO:0000256" key="3">
    <source>
        <dbReference type="ARBA" id="ARBA00022729"/>
    </source>
</evidence>
<comment type="subcellular location">
    <subcellularLocation>
        <location evidence="1">Cell envelope</location>
    </subcellularLocation>
</comment>
<dbReference type="Gene3D" id="3.40.190.10">
    <property type="entry name" value="Periplasmic binding protein-like II"/>
    <property type="match status" value="2"/>
</dbReference>
<dbReference type="CDD" id="cd13530">
    <property type="entry name" value="PBP2_peptides_like"/>
    <property type="match status" value="1"/>
</dbReference>
<evidence type="ECO:0000256" key="1">
    <source>
        <dbReference type="ARBA" id="ARBA00004196"/>
    </source>
</evidence>
<evidence type="ECO:0000313" key="8">
    <source>
        <dbReference type="Proteomes" id="UP000020077"/>
    </source>
</evidence>
<evidence type="ECO:0000256" key="2">
    <source>
        <dbReference type="ARBA" id="ARBA00010333"/>
    </source>
</evidence>
<dbReference type="GO" id="GO:0030313">
    <property type="term" value="C:cell envelope"/>
    <property type="evidence" value="ECO:0007669"/>
    <property type="project" value="UniProtKB-SubCell"/>
</dbReference>
<dbReference type="EMBL" id="JDVG02000192">
    <property type="protein sequence ID" value="KFB73625.1"/>
    <property type="molecule type" value="Genomic_DNA"/>
</dbReference>
<accession>A0A080LZZ0</accession>
<protein>
    <submittedName>
        <fullName evidence="7">Sulfate starvation-induced protein 7</fullName>
    </submittedName>
</protein>
<feature type="signal peptide" evidence="5">
    <location>
        <begin position="1"/>
        <end position="24"/>
    </location>
</feature>
<dbReference type="AlphaFoldDB" id="A0A080LZZ0"/>
<feature type="chain" id="PRO_5001750719" evidence="5">
    <location>
        <begin position="25"/>
        <end position="257"/>
    </location>
</feature>
<dbReference type="SUPFAM" id="SSF53850">
    <property type="entry name" value="Periplasmic binding protein-like II"/>
    <property type="match status" value="1"/>
</dbReference>
<comment type="similarity">
    <text evidence="2 4">Belongs to the bacterial solute-binding protein 3 family.</text>
</comment>